<keyword evidence="5 8" id="KW-0862">Zinc</keyword>
<dbReference type="PRINTS" id="PR00714">
    <property type="entry name" value="MAN6PISMRASE"/>
</dbReference>
<dbReference type="PIRSF" id="PIRSF001480">
    <property type="entry name" value="Mannose-6-phosphate_isomerase"/>
    <property type="match status" value="1"/>
</dbReference>
<accession>A0A839QRQ7</accession>
<proteinExistence type="inferred from homology"/>
<dbReference type="CDD" id="cd07011">
    <property type="entry name" value="cupin_PMI_type_I_N"/>
    <property type="match status" value="1"/>
</dbReference>
<keyword evidence="4 8" id="KW-0479">Metal-binding</keyword>
<dbReference type="PANTHER" id="PTHR10309">
    <property type="entry name" value="MANNOSE-6-PHOSPHATE ISOMERASE"/>
    <property type="match status" value="1"/>
</dbReference>
<name>A0A839QRQ7_9MICC</name>
<dbReference type="GO" id="GO:0005829">
    <property type="term" value="C:cytosol"/>
    <property type="evidence" value="ECO:0007669"/>
    <property type="project" value="TreeGrafter"/>
</dbReference>
<dbReference type="AlphaFoldDB" id="A0A839QRQ7"/>
<feature type="binding site" evidence="8">
    <location>
        <position position="132"/>
    </location>
    <ligand>
        <name>Zn(2+)</name>
        <dbReference type="ChEBI" id="CHEBI:29105"/>
    </ligand>
</feature>
<dbReference type="RefSeq" id="WP_183511134.1">
    <property type="nucleotide sequence ID" value="NZ_BAABGK010000042.1"/>
</dbReference>
<evidence type="ECO:0000256" key="6">
    <source>
        <dbReference type="ARBA" id="ARBA00023235"/>
    </source>
</evidence>
<evidence type="ECO:0000256" key="4">
    <source>
        <dbReference type="ARBA" id="ARBA00022723"/>
    </source>
</evidence>
<evidence type="ECO:0000256" key="8">
    <source>
        <dbReference type="PIRSR" id="PIRSR001480-2"/>
    </source>
</evidence>
<dbReference type="GO" id="GO:0008270">
    <property type="term" value="F:zinc ion binding"/>
    <property type="evidence" value="ECO:0007669"/>
    <property type="project" value="InterPro"/>
</dbReference>
<dbReference type="EMBL" id="JACHVS010000001">
    <property type="protein sequence ID" value="MBB2995942.1"/>
    <property type="molecule type" value="Genomic_DNA"/>
</dbReference>
<feature type="binding site" evidence="8">
    <location>
        <position position="261"/>
    </location>
    <ligand>
        <name>Zn(2+)</name>
        <dbReference type="ChEBI" id="CHEBI:29105"/>
    </ligand>
</feature>
<feature type="binding site" evidence="8">
    <location>
        <position position="95"/>
    </location>
    <ligand>
        <name>Zn(2+)</name>
        <dbReference type="ChEBI" id="CHEBI:29105"/>
    </ligand>
</feature>
<feature type="active site" evidence="7">
    <location>
        <position position="280"/>
    </location>
</feature>
<dbReference type="Pfam" id="PF20511">
    <property type="entry name" value="PMI_typeI_cat"/>
    <property type="match status" value="1"/>
</dbReference>
<dbReference type="Gene3D" id="1.10.441.10">
    <property type="entry name" value="Phosphomannose Isomerase, domain 2"/>
    <property type="match status" value="1"/>
</dbReference>
<dbReference type="EC" id="5.3.1.8" evidence="3"/>
<dbReference type="GO" id="GO:0004476">
    <property type="term" value="F:mannose-6-phosphate isomerase activity"/>
    <property type="evidence" value="ECO:0007669"/>
    <property type="project" value="UniProtKB-EC"/>
</dbReference>
<comment type="catalytic activity">
    <reaction evidence="1">
        <text>D-mannose 6-phosphate = D-fructose 6-phosphate</text>
        <dbReference type="Rhea" id="RHEA:12356"/>
        <dbReference type="ChEBI" id="CHEBI:58735"/>
        <dbReference type="ChEBI" id="CHEBI:61527"/>
        <dbReference type="EC" id="5.3.1.8"/>
    </reaction>
</comment>
<evidence type="ECO:0000256" key="1">
    <source>
        <dbReference type="ARBA" id="ARBA00000757"/>
    </source>
</evidence>
<dbReference type="InterPro" id="IPR011051">
    <property type="entry name" value="RmlC_Cupin_sf"/>
</dbReference>
<gene>
    <name evidence="10" type="ORF">E9229_002133</name>
</gene>
<dbReference type="Gene3D" id="2.60.120.10">
    <property type="entry name" value="Jelly Rolls"/>
    <property type="match status" value="2"/>
</dbReference>
<keyword evidence="11" id="KW-1185">Reference proteome</keyword>
<evidence type="ECO:0000256" key="5">
    <source>
        <dbReference type="ARBA" id="ARBA00022833"/>
    </source>
</evidence>
<evidence type="ECO:0000313" key="11">
    <source>
        <dbReference type="Proteomes" id="UP000523000"/>
    </source>
</evidence>
<evidence type="ECO:0000259" key="9">
    <source>
        <dbReference type="Pfam" id="PF20511"/>
    </source>
</evidence>
<dbReference type="GO" id="GO:0005975">
    <property type="term" value="P:carbohydrate metabolic process"/>
    <property type="evidence" value="ECO:0007669"/>
    <property type="project" value="InterPro"/>
</dbReference>
<dbReference type="InterPro" id="IPR046457">
    <property type="entry name" value="PMI_typeI_cat"/>
</dbReference>
<dbReference type="Proteomes" id="UP000523000">
    <property type="component" value="Unassembled WGS sequence"/>
</dbReference>
<dbReference type="SUPFAM" id="SSF51182">
    <property type="entry name" value="RmlC-like cupins"/>
    <property type="match status" value="1"/>
</dbReference>
<organism evidence="10 11">
    <name type="scientific">Paeniglutamicibacter cryotolerans</name>
    <dbReference type="NCBI Taxonomy" id="670079"/>
    <lineage>
        <taxon>Bacteria</taxon>
        <taxon>Bacillati</taxon>
        <taxon>Actinomycetota</taxon>
        <taxon>Actinomycetes</taxon>
        <taxon>Micrococcales</taxon>
        <taxon>Micrococcaceae</taxon>
        <taxon>Paeniglutamicibacter</taxon>
    </lineage>
</organism>
<evidence type="ECO:0000256" key="3">
    <source>
        <dbReference type="ARBA" id="ARBA00011956"/>
    </source>
</evidence>
<dbReference type="InterPro" id="IPR001250">
    <property type="entry name" value="Man6P_Isoase-1"/>
</dbReference>
<evidence type="ECO:0000256" key="7">
    <source>
        <dbReference type="PIRSR" id="PIRSR001480-1"/>
    </source>
</evidence>
<keyword evidence="6 10" id="KW-0413">Isomerase</keyword>
<evidence type="ECO:0000313" key="10">
    <source>
        <dbReference type="EMBL" id="MBB2995942.1"/>
    </source>
</evidence>
<comment type="caution">
    <text evidence="10">The sequence shown here is derived from an EMBL/GenBank/DDBJ whole genome shotgun (WGS) entry which is preliminary data.</text>
</comment>
<evidence type="ECO:0000256" key="2">
    <source>
        <dbReference type="ARBA" id="ARBA00010772"/>
    </source>
</evidence>
<dbReference type="NCBIfam" id="TIGR00218">
    <property type="entry name" value="manA"/>
    <property type="match status" value="1"/>
</dbReference>
<dbReference type="InterPro" id="IPR016305">
    <property type="entry name" value="Mannose-6-P_Isomerase"/>
</dbReference>
<protein>
    <recommendedName>
        <fullName evidence="3">mannose-6-phosphate isomerase</fullName>
        <ecNumber evidence="3">5.3.1.8</ecNumber>
    </recommendedName>
</protein>
<comment type="similarity">
    <text evidence="2">Belongs to the mannose-6-phosphate isomerase type 1 family.</text>
</comment>
<feature type="binding site" evidence="8">
    <location>
        <position position="97"/>
    </location>
    <ligand>
        <name>Zn(2+)</name>
        <dbReference type="ChEBI" id="CHEBI:29105"/>
    </ligand>
</feature>
<dbReference type="PANTHER" id="PTHR10309:SF0">
    <property type="entry name" value="MANNOSE-6-PHOSPHATE ISOMERASE"/>
    <property type="match status" value="1"/>
</dbReference>
<comment type="cofactor">
    <cofactor evidence="8">
        <name>Zn(2+)</name>
        <dbReference type="ChEBI" id="CHEBI:29105"/>
    </cofactor>
    <text evidence="8">Binds 1 zinc ion per subunit.</text>
</comment>
<dbReference type="GO" id="GO:0009298">
    <property type="term" value="P:GDP-mannose biosynthetic process"/>
    <property type="evidence" value="ECO:0007669"/>
    <property type="project" value="InterPro"/>
</dbReference>
<sequence>MYFLENTFRDYPWGSRSAISHLLGREASGAPEAEMWIGAHPTAPSLAVLPEGRMALDELIAADPEALLGKETNAVYGQLPFLAKLLAADKPLSVQVHPNPAQAAAGLAAEDAAGVPRDAFHRNYRDSQHKPEMLFALTDFVALSGFRPVQESAGLFTTLATALTGAASRTAEHVASLLLTQGLRAAFGYLLDAGTPVSDLAAAAPALVAADPVLAAEPALAELISLASHYPSDPGVVVSLLLNLVRLAPGEAIYLDAGNVHAYLRGLGVEVMANSDNVLRGGLTSKHIDVPELMGTVDFNPIGVPRLRSRTTDLGQETYVPPFAEFALQRIEIPAVVDDTSMADADVPLLQNGPVLVICVQGELLLDSPYSDARVARGESVFIGADEAPVMARRSGSAGALAFVVTTGSSG</sequence>
<dbReference type="InterPro" id="IPR014710">
    <property type="entry name" value="RmlC-like_jellyroll"/>
</dbReference>
<reference evidence="10 11" key="1">
    <citation type="submission" date="2020-08" db="EMBL/GenBank/DDBJ databases">
        <title>Sequencing the genomes of 1000 actinobacteria strains.</title>
        <authorList>
            <person name="Klenk H.-P."/>
        </authorList>
    </citation>
    <scope>NUCLEOTIDE SEQUENCE [LARGE SCALE GENOMIC DNA]</scope>
    <source>
        <strain evidence="10 11">DSM 22826</strain>
    </source>
</reference>
<feature type="domain" description="Phosphomannose isomerase type I catalytic" evidence="9">
    <location>
        <begin position="3"/>
        <end position="149"/>
    </location>
</feature>